<dbReference type="AlphaFoldDB" id="A0A077QXE4"/>
<evidence type="ECO:0000256" key="4">
    <source>
        <dbReference type="RuleBase" id="RU000363"/>
    </source>
</evidence>
<dbReference type="PANTHER" id="PTHR43669">
    <property type="entry name" value="5-KETO-D-GLUCONATE 5-REDUCTASE"/>
    <property type="match status" value="1"/>
</dbReference>
<dbReference type="InterPro" id="IPR002347">
    <property type="entry name" value="SDR_fam"/>
</dbReference>
<dbReference type="InterPro" id="IPR036291">
    <property type="entry name" value="NAD(P)-bd_dom_sf"/>
</dbReference>
<evidence type="ECO:0000313" key="5">
    <source>
        <dbReference type="EMBL" id="CDI51201.1"/>
    </source>
</evidence>
<evidence type="ECO:0000256" key="3">
    <source>
        <dbReference type="ARBA" id="ARBA00023002"/>
    </source>
</evidence>
<dbReference type="PRINTS" id="PR00081">
    <property type="entry name" value="GDHRDH"/>
</dbReference>
<evidence type="ECO:0000256" key="2">
    <source>
        <dbReference type="ARBA" id="ARBA00022857"/>
    </source>
</evidence>
<protein>
    <submittedName>
        <fullName evidence="5">Related to 3-oxoacyl-[acyl-carrier protein] reductase</fullName>
    </submittedName>
</protein>
<dbReference type="GO" id="GO:0016491">
    <property type="term" value="F:oxidoreductase activity"/>
    <property type="evidence" value="ECO:0007669"/>
    <property type="project" value="UniProtKB-KW"/>
</dbReference>
<dbReference type="PROSITE" id="PS00061">
    <property type="entry name" value="ADH_SHORT"/>
    <property type="match status" value="1"/>
</dbReference>
<proteinExistence type="inferred from homology"/>
<keyword evidence="3" id="KW-0560">Oxidoreductase</keyword>
<organism evidence="5">
    <name type="scientific">Melanopsichium pennsylvanicum 4</name>
    <dbReference type="NCBI Taxonomy" id="1398559"/>
    <lineage>
        <taxon>Eukaryota</taxon>
        <taxon>Fungi</taxon>
        <taxon>Dikarya</taxon>
        <taxon>Basidiomycota</taxon>
        <taxon>Ustilaginomycotina</taxon>
        <taxon>Ustilaginomycetes</taxon>
        <taxon>Ustilaginales</taxon>
        <taxon>Ustilaginaceae</taxon>
        <taxon>Melanopsichium</taxon>
    </lineage>
</organism>
<keyword evidence="2" id="KW-0521">NADP</keyword>
<name>A0A077QXE4_9BASI</name>
<sequence length="268" mass="28508">MSSSSDQIECYPRPGKTAIVTGGSSGLGRTSAVALARAGWNVTVTGRRESELQETVTLMNNAAGREGAGHYVAGDITKEDVVLSVFKETADKFGRVDLVFCNAGISPPNVPLAEQKLSDWQATVDVNLTAPYLCAREAFRYMEKQQPQGGRIIINGSISAYAPRPSTSPYTATKTAMTGLTKSLSLDGRKFNIAVTQIDIGNAASEMTAKMKAGPGVPQADGSLRHEPTMDREWVGKEIVHVAEMPLSVNVANVVIQATNMPSHVGRG</sequence>
<dbReference type="CDD" id="cd05233">
    <property type="entry name" value="SDR_c"/>
    <property type="match status" value="1"/>
</dbReference>
<dbReference type="SUPFAM" id="SSF51735">
    <property type="entry name" value="NAD(P)-binding Rossmann-fold domains"/>
    <property type="match status" value="1"/>
</dbReference>
<comment type="similarity">
    <text evidence="1 4">Belongs to the short-chain dehydrogenases/reductases (SDR) family.</text>
</comment>
<dbReference type="Gene3D" id="3.40.50.720">
    <property type="entry name" value="NAD(P)-binding Rossmann-like Domain"/>
    <property type="match status" value="1"/>
</dbReference>
<dbReference type="PANTHER" id="PTHR43669:SF3">
    <property type="entry name" value="ALCOHOL DEHYDROGENASE, PUTATIVE (AFU_ORTHOLOGUE AFUA_3G03445)-RELATED"/>
    <property type="match status" value="1"/>
</dbReference>
<accession>A0A077QXE4</accession>
<evidence type="ECO:0000256" key="1">
    <source>
        <dbReference type="ARBA" id="ARBA00006484"/>
    </source>
</evidence>
<dbReference type="InterPro" id="IPR020904">
    <property type="entry name" value="Sc_DH/Rdtase_CS"/>
</dbReference>
<dbReference type="EMBL" id="HG529495">
    <property type="protein sequence ID" value="CDI51201.1"/>
    <property type="molecule type" value="Genomic_DNA"/>
</dbReference>
<dbReference type="Pfam" id="PF00106">
    <property type="entry name" value="adh_short"/>
    <property type="match status" value="1"/>
</dbReference>
<dbReference type="PRINTS" id="PR00080">
    <property type="entry name" value="SDRFAMILY"/>
</dbReference>
<reference evidence="5" key="1">
    <citation type="journal article" date="2014" name="Genome Biol. Evol.">
        <title>Gene Loss Rather Than Gene Gain Is Associated with a Host Jump from Monocots to Dicots in the Smut Fungus Melanopsichium pennsylvanicum.</title>
        <authorList>
            <person name="Sharma R."/>
            <person name="Mishra B."/>
            <person name="Runge F."/>
            <person name="Thines M."/>
        </authorList>
    </citation>
    <scope>NUCLEOTIDE SEQUENCE</scope>
    <source>
        <strain evidence="5">4</strain>
    </source>
</reference>